<comment type="subcellular location">
    <subcellularLocation>
        <location evidence="15">Cell membrane</location>
        <topology evidence="15">Multi-pass membrane protein</topology>
        <orientation evidence="15">Cytoplasmic side</orientation>
    </subcellularLocation>
    <subcellularLocation>
        <location evidence="1">Membrane</location>
    </subcellularLocation>
</comment>
<dbReference type="PROSITE" id="PS00674">
    <property type="entry name" value="AAA"/>
    <property type="match status" value="1"/>
</dbReference>
<comment type="subunit">
    <text evidence="15">Homohexamer.</text>
</comment>
<keyword evidence="3 15" id="KW-1003">Cell membrane</keyword>
<keyword evidence="11 15" id="KW-1133">Transmembrane helix</keyword>
<dbReference type="GO" id="GO:0016887">
    <property type="term" value="F:ATP hydrolysis activity"/>
    <property type="evidence" value="ECO:0007669"/>
    <property type="project" value="UniProtKB-UniRule"/>
</dbReference>
<dbReference type="HAMAP" id="MF_01458">
    <property type="entry name" value="FtsH"/>
    <property type="match status" value="1"/>
</dbReference>
<evidence type="ECO:0000256" key="11">
    <source>
        <dbReference type="ARBA" id="ARBA00022989"/>
    </source>
</evidence>
<keyword evidence="8 15" id="KW-0378">Hydrolase</keyword>
<evidence type="ECO:0000256" key="1">
    <source>
        <dbReference type="ARBA" id="ARBA00004370"/>
    </source>
</evidence>
<keyword evidence="7 15" id="KW-0547">Nucleotide-binding</keyword>
<evidence type="ECO:0000256" key="9">
    <source>
        <dbReference type="ARBA" id="ARBA00022833"/>
    </source>
</evidence>
<evidence type="ECO:0000256" key="8">
    <source>
        <dbReference type="ARBA" id="ARBA00022801"/>
    </source>
</evidence>
<keyword evidence="9 15" id="KW-0862">Zinc</keyword>
<comment type="caution">
    <text evidence="15">Lacks conserved residue(s) required for the propagation of feature annotation.</text>
</comment>
<protein>
    <recommendedName>
        <fullName evidence="15">ATP-dependent zinc metalloprotease FtsH</fullName>
        <ecNumber evidence="15">3.4.24.-</ecNumber>
    </recommendedName>
</protein>
<dbReference type="GO" id="GO:0004176">
    <property type="term" value="F:ATP-dependent peptidase activity"/>
    <property type="evidence" value="ECO:0007669"/>
    <property type="project" value="InterPro"/>
</dbReference>
<comment type="caution">
    <text evidence="18">The sequence shown here is derived from an EMBL/GenBank/DDBJ whole genome shotgun (WGS) entry which is preliminary data.</text>
</comment>
<evidence type="ECO:0000256" key="10">
    <source>
        <dbReference type="ARBA" id="ARBA00022840"/>
    </source>
</evidence>
<dbReference type="GO" id="GO:0030163">
    <property type="term" value="P:protein catabolic process"/>
    <property type="evidence" value="ECO:0007669"/>
    <property type="project" value="UniProtKB-UniRule"/>
</dbReference>
<dbReference type="FunFam" id="3.40.50.300:FF:000001">
    <property type="entry name" value="ATP-dependent zinc metalloprotease FtsH"/>
    <property type="match status" value="1"/>
</dbReference>
<dbReference type="Proteomes" id="UP001199319">
    <property type="component" value="Unassembled WGS sequence"/>
</dbReference>
<organism evidence="18 19">
    <name type="scientific">Brotocaccenecus cirricatena</name>
    <dbReference type="NCBI Taxonomy" id="3064195"/>
    <lineage>
        <taxon>Bacteria</taxon>
        <taxon>Bacillati</taxon>
        <taxon>Bacillota</taxon>
        <taxon>Clostridia</taxon>
        <taxon>Eubacteriales</taxon>
        <taxon>Oscillospiraceae</taxon>
        <taxon>Brotocaccenecus</taxon>
    </lineage>
</organism>
<accession>A0AAE3AD75</accession>
<comment type="cofactor">
    <cofactor evidence="15">
        <name>Zn(2+)</name>
        <dbReference type="ChEBI" id="CHEBI:29105"/>
    </cofactor>
    <text evidence="15">Binds 1 zinc ion per subunit.</text>
</comment>
<feature type="binding site" evidence="15">
    <location>
        <position position="413"/>
    </location>
    <ligand>
        <name>Zn(2+)</name>
        <dbReference type="ChEBI" id="CHEBI:29105"/>
        <note>catalytic</note>
    </ligand>
</feature>
<reference evidence="18" key="1">
    <citation type="submission" date="2021-10" db="EMBL/GenBank/DDBJ databases">
        <title>Anaerobic single-cell dispensing facilitates the cultivation of human gut bacteria.</title>
        <authorList>
            <person name="Afrizal A."/>
        </authorList>
    </citation>
    <scope>NUCLEOTIDE SEQUENCE</scope>
    <source>
        <strain evidence="18">CLA-AA-H272</strain>
    </source>
</reference>
<dbReference type="InterPro" id="IPR003960">
    <property type="entry name" value="ATPase_AAA_CS"/>
</dbReference>
<dbReference type="PANTHER" id="PTHR23076:SF113">
    <property type="entry name" value="ATP-DEPENDENT ZINC METALLOPROTEASE FTSH 1, CHLOROPLASTIC-RELATED"/>
    <property type="match status" value="1"/>
</dbReference>
<comment type="similarity">
    <text evidence="14 15">In the central section; belongs to the AAA ATPase family.</text>
</comment>
<evidence type="ECO:0000256" key="7">
    <source>
        <dbReference type="ARBA" id="ARBA00022741"/>
    </source>
</evidence>
<evidence type="ECO:0000256" key="2">
    <source>
        <dbReference type="ARBA" id="ARBA00010044"/>
    </source>
</evidence>
<evidence type="ECO:0000313" key="18">
    <source>
        <dbReference type="EMBL" id="MCC2130367.1"/>
    </source>
</evidence>
<dbReference type="GO" id="GO:0004222">
    <property type="term" value="F:metalloendopeptidase activity"/>
    <property type="evidence" value="ECO:0007669"/>
    <property type="project" value="InterPro"/>
</dbReference>
<dbReference type="InterPro" id="IPR003593">
    <property type="entry name" value="AAA+_ATPase"/>
</dbReference>
<dbReference type="InterPro" id="IPR005936">
    <property type="entry name" value="FtsH"/>
</dbReference>
<evidence type="ECO:0000256" key="4">
    <source>
        <dbReference type="ARBA" id="ARBA00022670"/>
    </source>
</evidence>
<keyword evidence="4 15" id="KW-0645">Protease</keyword>
<keyword evidence="12 15" id="KW-0482">Metalloprotease</keyword>
<name>A0AAE3AD75_9FIRM</name>
<gene>
    <name evidence="15 18" type="primary">ftsH</name>
    <name evidence="18" type="ORF">LKD37_12735</name>
</gene>
<dbReference type="InterPro" id="IPR000642">
    <property type="entry name" value="Peptidase_M41"/>
</dbReference>
<evidence type="ECO:0000256" key="12">
    <source>
        <dbReference type="ARBA" id="ARBA00023049"/>
    </source>
</evidence>
<feature type="domain" description="AAA+ ATPase" evidence="17">
    <location>
        <begin position="179"/>
        <end position="318"/>
    </location>
</feature>
<dbReference type="GO" id="GO:0008270">
    <property type="term" value="F:zinc ion binding"/>
    <property type="evidence" value="ECO:0007669"/>
    <property type="project" value="UniProtKB-UniRule"/>
</dbReference>
<feature type="binding site" evidence="15">
    <location>
        <position position="409"/>
    </location>
    <ligand>
        <name>Zn(2+)</name>
        <dbReference type="ChEBI" id="CHEBI:29105"/>
        <note>catalytic</note>
    </ligand>
</feature>
<keyword evidence="5 15" id="KW-0812">Transmembrane</keyword>
<dbReference type="GO" id="GO:0005524">
    <property type="term" value="F:ATP binding"/>
    <property type="evidence" value="ECO:0007669"/>
    <property type="project" value="UniProtKB-UniRule"/>
</dbReference>
<evidence type="ECO:0000256" key="16">
    <source>
        <dbReference type="RuleBase" id="RU003651"/>
    </source>
</evidence>
<keyword evidence="19" id="KW-1185">Reference proteome</keyword>
<comment type="similarity">
    <text evidence="2 15">In the C-terminal section; belongs to the peptidase M41 family.</text>
</comment>
<dbReference type="Gene3D" id="1.20.58.760">
    <property type="entry name" value="Peptidase M41"/>
    <property type="match status" value="1"/>
</dbReference>
<comment type="similarity">
    <text evidence="16">Belongs to the AAA ATPase family.</text>
</comment>
<comment type="function">
    <text evidence="15">Acts as a processive, ATP-dependent zinc metallopeptidase for both cytoplasmic and membrane proteins. Plays a role in the quality control of integral membrane proteins.</text>
</comment>
<keyword evidence="6 15" id="KW-0479">Metal-binding</keyword>
<evidence type="ECO:0000256" key="14">
    <source>
        <dbReference type="ARBA" id="ARBA00061570"/>
    </source>
</evidence>
<dbReference type="Pfam" id="PF17862">
    <property type="entry name" value="AAA_lid_3"/>
    <property type="match status" value="1"/>
</dbReference>
<dbReference type="GO" id="GO:0006508">
    <property type="term" value="P:proteolysis"/>
    <property type="evidence" value="ECO:0007669"/>
    <property type="project" value="UniProtKB-KW"/>
</dbReference>
<dbReference type="SUPFAM" id="SSF52540">
    <property type="entry name" value="P-loop containing nucleoside triphosphate hydrolases"/>
    <property type="match status" value="1"/>
</dbReference>
<keyword evidence="13 15" id="KW-0472">Membrane</keyword>
<evidence type="ECO:0000256" key="6">
    <source>
        <dbReference type="ARBA" id="ARBA00022723"/>
    </source>
</evidence>
<dbReference type="FunFam" id="1.20.58.760:FF:000001">
    <property type="entry name" value="ATP-dependent zinc metalloprotease FtsH"/>
    <property type="match status" value="1"/>
</dbReference>
<dbReference type="SUPFAM" id="SSF140990">
    <property type="entry name" value="FtsH protease domain-like"/>
    <property type="match status" value="1"/>
</dbReference>
<proteinExistence type="inferred from homology"/>
<dbReference type="Gene3D" id="1.10.8.60">
    <property type="match status" value="1"/>
</dbReference>
<keyword evidence="10 15" id="KW-0067">ATP-binding</keyword>
<dbReference type="CDD" id="cd19501">
    <property type="entry name" value="RecA-like_FtsH"/>
    <property type="match status" value="1"/>
</dbReference>
<feature type="binding site" evidence="15">
    <location>
        <begin position="187"/>
        <end position="194"/>
    </location>
    <ligand>
        <name>ATP</name>
        <dbReference type="ChEBI" id="CHEBI:30616"/>
    </ligand>
</feature>
<feature type="binding site" evidence="15">
    <location>
        <position position="485"/>
    </location>
    <ligand>
        <name>Zn(2+)</name>
        <dbReference type="ChEBI" id="CHEBI:29105"/>
        <note>catalytic</note>
    </ligand>
</feature>
<dbReference type="Pfam" id="PF01434">
    <property type="entry name" value="Peptidase_M41"/>
    <property type="match status" value="1"/>
</dbReference>
<evidence type="ECO:0000259" key="17">
    <source>
        <dbReference type="SMART" id="SM00382"/>
    </source>
</evidence>
<dbReference type="Pfam" id="PF00004">
    <property type="entry name" value="AAA"/>
    <property type="match status" value="1"/>
</dbReference>
<evidence type="ECO:0000313" key="19">
    <source>
        <dbReference type="Proteomes" id="UP001199319"/>
    </source>
</evidence>
<dbReference type="PANTHER" id="PTHR23076">
    <property type="entry name" value="METALLOPROTEASE M41 FTSH"/>
    <property type="match status" value="1"/>
</dbReference>
<dbReference type="NCBIfam" id="TIGR01241">
    <property type="entry name" value="FtsH_fam"/>
    <property type="match status" value="1"/>
</dbReference>
<sequence length="590" mass="65236">MCLVYYLASGLRSQDAVSYAQVRQLFLDEKVQEFAISDTRLTAKLSDGSTVSCDLYDFQVFYDDLNDLVQQQHDQGIIRDYTYHADHSTNWLQLLLPYVLVILGFILLMNLMARMTGAGPGGAQDRMSHFGDARVQDTPQDSKVTFQDVAGEDEEKEELREIVEFLRQPDKYLALGARIPKGVLLVGPPGTGKTLLAKAVAGEAGVKFLSISGSDFVEMYVGVGASRVRDLFRQAKQNSPAIIFIDEIDAVGRQRGSGLGGGHDEREQTLNQLLVEMDGFTANEGVVVLAATNRVDILDPALLRPGRFDRQVYVGLPDIKGRRDILAVHARNKPLAEDVDLDKLAKGTSGFTGADLENLLNEAALLAGRRDEKAITMDDLQKSVIKVIAGPEKHSRVIPEHERRLTAYHEAGHAVVMHALPDLDPVHQITIVPRGQAGGMTIYLPDEDRSYLSRSYLLDNIAGLLGGRAAEQLVLGDISTGASNDISRATQMARKMVGTYGMSDRMGNAAFDAGHDEVFIGKSMAQTRPYSEETAAEMDQEIRRIMDEAYGRCRKILEQYRPQLDQVAQFLLQHETMTAQEFEDVFRSQA</sequence>
<dbReference type="AlphaFoldDB" id="A0AAE3AD75"/>
<evidence type="ECO:0000256" key="5">
    <source>
        <dbReference type="ARBA" id="ARBA00022692"/>
    </source>
</evidence>
<dbReference type="EMBL" id="JAJEPW010000045">
    <property type="protein sequence ID" value="MCC2130367.1"/>
    <property type="molecule type" value="Genomic_DNA"/>
</dbReference>
<feature type="active site" evidence="15">
    <location>
        <position position="410"/>
    </location>
</feature>
<dbReference type="InterPro" id="IPR037219">
    <property type="entry name" value="Peptidase_M41-like"/>
</dbReference>
<dbReference type="GO" id="GO:0005886">
    <property type="term" value="C:plasma membrane"/>
    <property type="evidence" value="ECO:0007669"/>
    <property type="project" value="UniProtKB-SubCell"/>
</dbReference>
<dbReference type="SMART" id="SM00382">
    <property type="entry name" value="AAA"/>
    <property type="match status" value="1"/>
</dbReference>
<evidence type="ECO:0000256" key="3">
    <source>
        <dbReference type="ARBA" id="ARBA00022475"/>
    </source>
</evidence>
<feature type="transmembrane region" description="Helical" evidence="15">
    <location>
        <begin position="91"/>
        <end position="111"/>
    </location>
</feature>
<evidence type="ECO:0000256" key="15">
    <source>
        <dbReference type="HAMAP-Rule" id="MF_01458"/>
    </source>
</evidence>
<dbReference type="EC" id="3.4.24.-" evidence="15"/>
<dbReference type="Gene3D" id="3.40.50.300">
    <property type="entry name" value="P-loop containing nucleotide triphosphate hydrolases"/>
    <property type="match status" value="1"/>
</dbReference>
<dbReference type="InterPro" id="IPR041569">
    <property type="entry name" value="AAA_lid_3"/>
</dbReference>
<dbReference type="InterPro" id="IPR003959">
    <property type="entry name" value="ATPase_AAA_core"/>
</dbReference>
<dbReference type="FunFam" id="1.10.8.60:FF:000001">
    <property type="entry name" value="ATP-dependent zinc metalloprotease FtsH"/>
    <property type="match status" value="1"/>
</dbReference>
<evidence type="ECO:0000256" key="13">
    <source>
        <dbReference type="ARBA" id="ARBA00023136"/>
    </source>
</evidence>
<dbReference type="InterPro" id="IPR027417">
    <property type="entry name" value="P-loop_NTPase"/>
</dbReference>